<feature type="domain" description="FF" evidence="2">
    <location>
        <begin position="4"/>
        <end position="59"/>
    </location>
</feature>
<dbReference type="Gene3D" id="1.10.10.440">
    <property type="entry name" value="FF domain"/>
    <property type="match status" value="1"/>
</dbReference>
<sequence length="109" mass="12482">MVAAKADIRELLQETKLITHKTLTMVKENEGAMKEIEEILKKDKRYLELDHIPEERQELVMGYLEDLEKRGPPPPPTASEPSRRSTKLEDEDPGEIPAPPSMDIFHFSS</sequence>
<dbReference type="EMBL" id="GECU01005702">
    <property type="protein sequence ID" value="JAT02005.1"/>
    <property type="molecule type" value="Transcribed_RNA"/>
</dbReference>
<dbReference type="EMBL" id="GECU01023558">
    <property type="protein sequence ID" value="JAS84148.1"/>
    <property type="molecule type" value="Transcribed_RNA"/>
</dbReference>
<dbReference type="Pfam" id="PF01846">
    <property type="entry name" value="FF"/>
    <property type="match status" value="1"/>
</dbReference>
<evidence type="ECO:0000256" key="1">
    <source>
        <dbReference type="SAM" id="MobiDB-lite"/>
    </source>
</evidence>
<evidence type="ECO:0000313" key="4">
    <source>
        <dbReference type="EMBL" id="JAT02005.1"/>
    </source>
</evidence>
<dbReference type="InterPro" id="IPR002713">
    <property type="entry name" value="FF_domain"/>
</dbReference>
<reference evidence="3" key="1">
    <citation type="submission" date="2015-11" db="EMBL/GenBank/DDBJ databases">
        <title>De novo transcriptome assembly of four potential Pierce s Disease insect vectors from Arizona vineyards.</title>
        <authorList>
            <person name="Tassone E.E."/>
        </authorList>
    </citation>
    <scope>NUCLEOTIDE SEQUENCE</scope>
</reference>
<protein>
    <recommendedName>
        <fullName evidence="2">FF domain-containing protein</fullName>
    </recommendedName>
</protein>
<gene>
    <name evidence="3" type="ORF">g.37429</name>
    <name evidence="4" type="ORF">g.37435</name>
</gene>
<feature type="region of interest" description="Disordered" evidence="1">
    <location>
        <begin position="64"/>
        <end position="109"/>
    </location>
</feature>
<accession>A0A1B6IB56</accession>
<proteinExistence type="predicted"/>
<evidence type="ECO:0000259" key="2">
    <source>
        <dbReference type="Pfam" id="PF01846"/>
    </source>
</evidence>
<organism evidence="3">
    <name type="scientific">Homalodisca liturata</name>
    <dbReference type="NCBI Taxonomy" id="320908"/>
    <lineage>
        <taxon>Eukaryota</taxon>
        <taxon>Metazoa</taxon>
        <taxon>Ecdysozoa</taxon>
        <taxon>Arthropoda</taxon>
        <taxon>Hexapoda</taxon>
        <taxon>Insecta</taxon>
        <taxon>Pterygota</taxon>
        <taxon>Neoptera</taxon>
        <taxon>Paraneoptera</taxon>
        <taxon>Hemiptera</taxon>
        <taxon>Auchenorrhyncha</taxon>
        <taxon>Membracoidea</taxon>
        <taxon>Cicadellidae</taxon>
        <taxon>Cicadellinae</taxon>
        <taxon>Proconiini</taxon>
        <taxon>Homalodisca</taxon>
    </lineage>
</organism>
<dbReference type="InterPro" id="IPR036517">
    <property type="entry name" value="FF_domain_sf"/>
</dbReference>
<name>A0A1B6IB56_9HEMI</name>
<evidence type="ECO:0000313" key="3">
    <source>
        <dbReference type="EMBL" id="JAS84148.1"/>
    </source>
</evidence>
<dbReference type="AlphaFoldDB" id="A0A1B6IB56"/>